<dbReference type="PANTHER" id="PTHR23300:SF3">
    <property type="entry name" value="SELENIUM-BINDING PROTEIN-RELATED"/>
    <property type="match status" value="1"/>
</dbReference>
<dbReference type="OrthoDB" id="10252446at2759"/>
<dbReference type="InterPro" id="IPR008826">
    <property type="entry name" value="Se-bd"/>
</dbReference>
<evidence type="ECO:0000256" key="2">
    <source>
        <dbReference type="ARBA" id="ARBA00023266"/>
    </source>
</evidence>
<dbReference type="SUPFAM" id="SSF75011">
    <property type="entry name" value="3-carboxy-cis,cis-mucoante lactonizing enzyme"/>
    <property type="match status" value="1"/>
</dbReference>
<evidence type="ECO:0000256" key="1">
    <source>
        <dbReference type="ARBA" id="ARBA00005606"/>
    </source>
</evidence>
<keyword evidence="5" id="KW-1185">Reference proteome</keyword>
<accession>A0A8S1GTP0</accession>
<feature type="compositionally biased region" description="Polar residues" evidence="3">
    <location>
        <begin position="8"/>
        <end position="17"/>
    </location>
</feature>
<comment type="caution">
    <text evidence="4">The sequence shown here is derived from an EMBL/GenBank/DDBJ whole genome shotgun (WGS) entry which is preliminary data.</text>
</comment>
<dbReference type="Pfam" id="PF05694">
    <property type="entry name" value="SBP56"/>
    <property type="match status" value="1"/>
</dbReference>
<keyword evidence="2" id="KW-0711">Selenium</keyword>
<evidence type="ECO:0000313" key="4">
    <source>
        <dbReference type="EMBL" id="CAD6186619.1"/>
    </source>
</evidence>
<feature type="region of interest" description="Disordered" evidence="3">
    <location>
        <begin position="1"/>
        <end position="20"/>
    </location>
</feature>
<comment type="similarity">
    <text evidence="1">Belongs to the selenium-binding protein family.</text>
</comment>
<reference evidence="4" key="1">
    <citation type="submission" date="2020-10" db="EMBL/GenBank/DDBJ databases">
        <authorList>
            <person name="Kikuchi T."/>
        </authorList>
    </citation>
    <scope>NUCLEOTIDE SEQUENCE</scope>
    <source>
        <strain evidence="4">NKZ352</strain>
    </source>
</reference>
<dbReference type="Proteomes" id="UP000835052">
    <property type="component" value="Unassembled WGS sequence"/>
</dbReference>
<gene>
    <name evidence="4" type="ORF">CAUJ_LOCUS2538</name>
</gene>
<evidence type="ECO:0000313" key="5">
    <source>
        <dbReference type="Proteomes" id="UP000835052"/>
    </source>
</evidence>
<name>A0A8S1GTP0_9PELO</name>
<dbReference type="PANTHER" id="PTHR23300">
    <property type="entry name" value="METHANETHIOL OXIDASE"/>
    <property type="match status" value="1"/>
</dbReference>
<dbReference type="EMBL" id="CAJGYM010000005">
    <property type="protein sequence ID" value="CAD6186619.1"/>
    <property type="molecule type" value="Genomic_DNA"/>
</dbReference>
<proteinExistence type="inferred from homology"/>
<sequence>MRKRRRPTNGSPTQKGSFKNFHPKVLMGVCMSNEAKMIHVEENFAKPRVEPRPPMAVEHKTYDYKQIEDEQDDEQFAIISCPHAIGYHSDRLIVVDLEPKSSTYCQVVNELRLPANGDEPGRINWAKSADHLHDMQKINRRYMIVPCMNSSKIYVVEAHGGTLKLEKEISADTLLRKDVSCPYAVRSLPLKGAPIHISTLGDKEGHGKGDFVLLDRHTWEVRKKNDSEFSSFGGDFALQPRHNLLISCEWGHPRLFRNGFTNSDLENVSESLGNQLHVWQISPPKLKQTIELHPFDGCLTSTVRFLHNADCNHAFACSAIGSSLFHIHMDSLTQEWTADKVAQIPSLRVEHWQCEEIPAILTDMVISMDDQFLFLAGYLHGIIWKFDIQDPFRVSLQCKISLGGVMTCNPEVSLKTSCALEDMWWLPPTKIAQMRGVDFRGGPASMQLSKDGKRLYVCNSFYKAWDAQFYPELISEGGQMIKIDVLQDQLVLDENFLIEIKDDKEGPFVVRDIRFFGGDCTSDNFL</sequence>
<protein>
    <recommendedName>
        <fullName evidence="6">Selenium-binding protein</fullName>
    </recommendedName>
</protein>
<evidence type="ECO:0008006" key="6">
    <source>
        <dbReference type="Google" id="ProtNLM"/>
    </source>
</evidence>
<organism evidence="4 5">
    <name type="scientific">Caenorhabditis auriculariae</name>
    <dbReference type="NCBI Taxonomy" id="2777116"/>
    <lineage>
        <taxon>Eukaryota</taxon>
        <taxon>Metazoa</taxon>
        <taxon>Ecdysozoa</taxon>
        <taxon>Nematoda</taxon>
        <taxon>Chromadorea</taxon>
        <taxon>Rhabditida</taxon>
        <taxon>Rhabditina</taxon>
        <taxon>Rhabditomorpha</taxon>
        <taxon>Rhabditoidea</taxon>
        <taxon>Rhabditidae</taxon>
        <taxon>Peloderinae</taxon>
        <taxon>Caenorhabditis</taxon>
    </lineage>
</organism>
<dbReference type="AlphaFoldDB" id="A0A8S1GTP0"/>
<evidence type="ECO:0000256" key="3">
    <source>
        <dbReference type="SAM" id="MobiDB-lite"/>
    </source>
</evidence>
<dbReference type="GO" id="GO:0008430">
    <property type="term" value="F:selenium binding"/>
    <property type="evidence" value="ECO:0007669"/>
    <property type="project" value="InterPro"/>
</dbReference>